<name>A0A833WN97_PHYIN</name>
<reference evidence="3" key="1">
    <citation type="submission" date="2020-04" db="EMBL/GenBank/DDBJ databases">
        <title>Hybrid Assembly of Korean Phytophthora infestans isolates.</title>
        <authorList>
            <person name="Prokchorchik M."/>
            <person name="Lee Y."/>
            <person name="Seo J."/>
            <person name="Cho J.-H."/>
            <person name="Park Y.-E."/>
            <person name="Jang D.-C."/>
            <person name="Im J.-S."/>
            <person name="Choi J.-G."/>
            <person name="Park H.-J."/>
            <person name="Lee G.-B."/>
            <person name="Lee Y.-G."/>
            <person name="Hong S.-Y."/>
            <person name="Cho K."/>
            <person name="Sohn K.H."/>
        </authorList>
    </citation>
    <scope>NUCLEOTIDE SEQUENCE</scope>
    <source>
        <strain evidence="3">KR_1_A1</strain>
        <strain evidence="4">KR_2_A2</strain>
    </source>
</reference>
<evidence type="ECO:0000259" key="2">
    <source>
        <dbReference type="PROSITE" id="PS50090"/>
    </source>
</evidence>
<feature type="region of interest" description="Disordered" evidence="1">
    <location>
        <begin position="238"/>
        <end position="276"/>
    </location>
</feature>
<feature type="compositionally biased region" description="Basic and acidic residues" evidence="1">
    <location>
        <begin position="244"/>
        <end position="255"/>
    </location>
</feature>
<organism evidence="3 5">
    <name type="scientific">Phytophthora infestans</name>
    <name type="common">Potato late blight agent</name>
    <name type="synonym">Botrytis infestans</name>
    <dbReference type="NCBI Taxonomy" id="4787"/>
    <lineage>
        <taxon>Eukaryota</taxon>
        <taxon>Sar</taxon>
        <taxon>Stramenopiles</taxon>
        <taxon>Oomycota</taxon>
        <taxon>Peronosporomycetes</taxon>
        <taxon>Peronosporales</taxon>
        <taxon>Peronosporaceae</taxon>
        <taxon>Phytophthora</taxon>
    </lineage>
</organism>
<sequence>MGRGRKWETQQDEALVRAYLDLSQNSIQGAEQKAASFWDSILNRFNTATKPKKEEVRTAQALRNRWSSISHDVAKFVGCYSVIKARNESGKSADDVMKDTRLLFREQQGSEFSFESCWLILQKCPKFMDGIRTRGSGSNAGVAGEVEKERPKERKKAKTDLAAEIEDFKILKQLVDDNKERNSVRFEQMKRKNDLIEEQLTMDLFKTDPNSEESQTFFSFMRKKRLASIMDGEAARELGTSINGRDKDAQDKRQNSSDPGADVAIPVNGTVGNDAGSIKDLVARPAI</sequence>
<gene>
    <name evidence="3" type="ORF">GN244_ATG04285</name>
    <name evidence="4" type="ORF">GN958_ATG20731</name>
</gene>
<dbReference type="Proteomes" id="UP000704712">
    <property type="component" value="Unassembled WGS sequence"/>
</dbReference>
<evidence type="ECO:0000313" key="4">
    <source>
        <dbReference type="EMBL" id="KAF4130072.1"/>
    </source>
</evidence>
<comment type="caution">
    <text evidence="3">The sequence shown here is derived from an EMBL/GenBank/DDBJ whole genome shotgun (WGS) entry which is preliminary data.</text>
</comment>
<feature type="domain" description="Myb-like" evidence="2">
    <location>
        <begin position="6"/>
        <end position="70"/>
    </location>
</feature>
<protein>
    <submittedName>
        <fullName evidence="3">No apical meristem-associated C-terminal domain</fullName>
    </submittedName>
</protein>
<dbReference type="PANTHER" id="PTHR45023:SF4">
    <property type="entry name" value="GLYCINE-RICH PROTEIN-RELATED"/>
    <property type="match status" value="1"/>
</dbReference>
<dbReference type="PANTHER" id="PTHR45023">
    <property type="match status" value="1"/>
</dbReference>
<dbReference type="EMBL" id="JAACNO010002876">
    <property type="protein sequence ID" value="KAF4130072.1"/>
    <property type="molecule type" value="Genomic_DNA"/>
</dbReference>
<dbReference type="EMBL" id="WSZM01000089">
    <property type="protein sequence ID" value="KAF4043415.1"/>
    <property type="molecule type" value="Genomic_DNA"/>
</dbReference>
<feature type="region of interest" description="Disordered" evidence="1">
    <location>
        <begin position="136"/>
        <end position="158"/>
    </location>
</feature>
<accession>A0A833WN97</accession>
<dbReference type="InterPro" id="IPR001005">
    <property type="entry name" value="SANT/Myb"/>
</dbReference>
<dbReference type="AlphaFoldDB" id="A0A833WN97"/>
<evidence type="ECO:0000313" key="5">
    <source>
        <dbReference type="Proteomes" id="UP000602510"/>
    </source>
</evidence>
<evidence type="ECO:0000313" key="3">
    <source>
        <dbReference type="EMBL" id="KAF4043415.1"/>
    </source>
</evidence>
<dbReference type="Proteomes" id="UP000602510">
    <property type="component" value="Unassembled WGS sequence"/>
</dbReference>
<dbReference type="PROSITE" id="PS50090">
    <property type="entry name" value="MYB_LIKE"/>
    <property type="match status" value="1"/>
</dbReference>
<feature type="compositionally biased region" description="Basic and acidic residues" evidence="1">
    <location>
        <begin position="145"/>
        <end position="158"/>
    </location>
</feature>
<keyword evidence="5" id="KW-1185">Reference proteome</keyword>
<proteinExistence type="predicted"/>
<evidence type="ECO:0000256" key="1">
    <source>
        <dbReference type="SAM" id="MobiDB-lite"/>
    </source>
</evidence>